<protein>
    <recommendedName>
        <fullName evidence="4">PilN domain-containing protein</fullName>
    </recommendedName>
</protein>
<evidence type="ECO:0000313" key="2">
    <source>
        <dbReference type="EMBL" id="QJA05419.1"/>
    </source>
</evidence>
<dbReference type="EMBL" id="CP042909">
    <property type="protein sequence ID" value="QJA05419.1"/>
    <property type="molecule type" value="Genomic_DNA"/>
</dbReference>
<reference evidence="2 3" key="1">
    <citation type="submission" date="2019-08" db="EMBL/GenBank/DDBJ databases">
        <title>Complete genome sequence of Thermosulfurimonas marina SU872T, an anaerobic thermophilic chemolithoautotrophic bacterium isolated from a shallow marine hydrothermal vent.</title>
        <authorList>
            <person name="Allioux M."/>
            <person name="Jebbar M."/>
            <person name="Slobodkina G."/>
            <person name="Slobodkin A."/>
            <person name="Moalic Y."/>
            <person name="Frolova A."/>
            <person name="Shao Z."/>
            <person name="Alain K."/>
        </authorList>
    </citation>
    <scope>NUCLEOTIDE SEQUENCE [LARGE SCALE GENOMIC DNA]</scope>
    <source>
        <strain evidence="2 3">SU872</strain>
    </source>
</reference>
<feature type="transmembrane region" description="Helical" evidence="1">
    <location>
        <begin position="274"/>
        <end position="297"/>
    </location>
</feature>
<keyword evidence="1" id="KW-0812">Transmembrane</keyword>
<keyword evidence="1" id="KW-1133">Transmembrane helix</keyword>
<accession>A0A6H1WQI3</accession>
<dbReference type="AlphaFoldDB" id="A0A6H1WQI3"/>
<organism evidence="2 3">
    <name type="scientific">Thermosulfurimonas marina</name>
    <dbReference type="NCBI Taxonomy" id="2047767"/>
    <lineage>
        <taxon>Bacteria</taxon>
        <taxon>Pseudomonadati</taxon>
        <taxon>Thermodesulfobacteriota</taxon>
        <taxon>Thermodesulfobacteria</taxon>
        <taxon>Thermodesulfobacteriales</taxon>
        <taxon>Thermodesulfobacteriaceae</taxon>
        <taxon>Thermosulfurimonas</taxon>
    </lineage>
</organism>
<gene>
    <name evidence="2" type="ORF">FVE67_00835</name>
</gene>
<sequence>MSTFWVVKFENEELLGFKATKSGKIWRFSGPEHLRPEDLRGRRVIALEGSSRIYFSREILTKGPREVLAFQAEDKVRESGFFPRAFRVVYYPLAEAGATLEAALLAVEPEGVEKVLRVLGGAQARLQGIYHQALSLAYLGAHLDPGPLLVARISEKDLWLVVVDGAQPAYVRYVEVDEFVGLEGFPIEENVLAVLEYYERFFGKKIAKVLACGPRREIFPEIPYLERLSLAETDWAAEEEVVLTWPEVAGAVLVPADFNLLPEEQRLFLTQLEWVRRVAFIFFFLVILNYLAAAYFYRAEKRLVGEVASLRSQTLREISFLQEKFPPEEVEGLRNYLNLKQQFERQPRLDALLWWLVNELPQEVQVAGLRAAKDKSGTYRLEMRLVYEGDLGSARKIFHFLLKALEERAKILESRFSYEEASQKARFEMEVEPR</sequence>
<proteinExistence type="predicted"/>
<dbReference type="Proteomes" id="UP000501253">
    <property type="component" value="Chromosome"/>
</dbReference>
<evidence type="ECO:0000313" key="3">
    <source>
        <dbReference type="Proteomes" id="UP000501253"/>
    </source>
</evidence>
<name>A0A6H1WQI3_9BACT</name>
<dbReference type="RefSeq" id="WP_168718786.1">
    <property type="nucleotide sequence ID" value="NZ_CP042909.1"/>
</dbReference>
<dbReference type="KEGG" id="tmai:FVE67_00835"/>
<evidence type="ECO:0008006" key="4">
    <source>
        <dbReference type="Google" id="ProtNLM"/>
    </source>
</evidence>
<keyword evidence="1" id="KW-0472">Membrane</keyword>
<keyword evidence="3" id="KW-1185">Reference proteome</keyword>
<evidence type="ECO:0000256" key="1">
    <source>
        <dbReference type="SAM" id="Phobius"/>
    </source>
</evidence>